<dbReference type="Proteomes" id="UP000732298">
    <property type="component" value="Unassembled WGS sequence"/>
</dbReference>
<organism evidence="2 3">
    <name type="scientific">Candidatus Iainarchaeum sp</name>
    <dbReference type="NCBI Taxonomy" id="3101447"/>
    <lineage>
        <taxon>Archaea</taxon>
        <taxon>Candidatus Iainarchaeota</taxon>
        <taxon>Candidatus Iainarchaeia</taxon>
        <taxon>Candidatus Iainarchaeales</taxon>
        <taxon>Candidatus Iainarchaeaceae</taxon>
        <taxon>Candidatus Iainarchaeum</taxon>
    </lineage>
</organism>
<evidence type="ECO:0000259" key="1">
    <source>
        <dbReference type="SMART" id="SM00966"/>
    </source>
</evidence>
<dbReference type="AlphaFoldDB" id="A0A8T3YLR7"/>
<proteinExistence type="predicted"/>
<keyword evidence="2" id="KW-0238">DNA-binding</keyword>
<name>A0A8T3YLR7_9ARCH</name>
<protein>
    <submittedName>
        <fullName evidence="2">AbrB/MazE/SpoVT family DNA-binding domain-containing protein</fullName>
    </submittedName>
</protein>
<dbReference type="NCBIfam" id="TIGR01439">
    <property type="entry name" value="lp_hng_hel_AbrB"/>
    <property type="match status" value="1"/>
</dbReference>
<feature type="domain" description="SpoVT-AbrB" evidence="1">
    <location>
        <begin position="6"/>
        <end position="51"/>
    </location>
</feature>
<dbReference type="SUPFAM" id="SSF89447">
    <property type="entry name" value="AbrB/MazE/MraZ-like"/>
    <property type="match status" value="1"/>
</dbReference>
<accession>A0A8T3YLR7</accession>
<dbReference type="InterPro" id="IPR037914">
    <property type="entry name" value="SpoVT-AbrB_sf"/>
</dbReference>
<sequence length="87" mass="9701">MYIGTSRVTSKGQLTIPNEIRKKRGLSDGMKVIVIDTEAGVLVKKASDLKEIFAPFEEIAKKEKLNRGKLAGEIQAEKLRTLGLFRK</sequence>
<dbReference type="EMBL" id="JACQPB010000039">
    <property type="protein sequence ID" value="MBI4210640.1"/>
    <property type="molecule type" value="Genomic_DNA"/>
</dbReference>
<dbReference type="SMART" id="SM00966">
    <property type="entry name" value="SpoVT_AbrB"/>
    <property type="match status" value="1"/>
</dbReference>
<gene>
    <name evidence="2" type="ORF">HY544_03995</name>
</gene>
<comment type="caution">
    <text evidence="2">The sequence shown here is derived from an EMBL/GenBank/DDBJ whole genome shotgun (WGS) entry which is preliminary data.</text>
</comment>
<reference evidence="2" key="1">
    <citation type="submission" date="2020-07" db="EMBL/GenBank/DDBJ databases">
        <title>Huge and variable diversity of episymbiotic CPR bacteria and DPANN archaea in groundwater ecosystems.</title>
        <authorList>
            <person name="He C.Y."/>
            <person name="Keren R."/>
            <person name="Whittaker M."/>
            <person name="Farag I.F."/>
            <person name="Doudna J."/>
            <person name="Cate J.H.D."/>
            <person name="Banfield J.F."/>
        </authorList>
    </citation>
    <scope>NUCLEOTIDE SEQUENCE</scope>
    <source>
        <strain evidence="2">NC_groundwater_1296_Ag_S-0.2um_52_80</strain>
    </source>
</reference>
<dbReference type="InterPro" id="IPR007159">
    <property type="entry name" value="SpoVT-AbrB_dom"/>
</dbReference>
<evidence type="ECO:0000313" key="3">
    <source>
        <dbReference type="Proteomes" id="UP000732298"/>
    </source>
</evidence>
<dbReference type="Pfam" id="PF04014">
    <property type="entry name" value="MazE_antitoxin"/>
    <property type="match status" value="1"/>
</dbReference>
<dbReference type="GO" id="GO:0003677">
    <property type="term" value="F:DNA binding"/>
    <property type="evidence" value="ECO:0007669"/>
    <property type="project" value="UniProtKB-KW"/>
</dbReference>
<evidence type="ECO:0000313" key="2">
    <source>
        <dbReference type="EMBL" id="MBI4210640.1"/>
    </source>
</evidence>
<dbReference type="Gene3D" id="2.10.260.10">
    <property type="match status" value="1"/>
</dbReference>